<feature type="transmembrane region" description="Helical" evidence="12">
    <location>
        <begin position="165"/>
        <end position="186"/>
    </location>
</feature>
<comment type="similarity">
    <text evidence="2">Belongs to the ATPase A chain family.</text>
</comment>
<evidence type="ECO:0000256" key="12">
    <source>
        <dbReference type="SAM" id="Phobius"/>
    </source>
</evidence>
<sequence length="221" mass="24407">MVMNLFTVFDPCVKGLQLNWLSLLLVFLFIPFSYYLVGSMKGKGILGVFSGVSDSMSEIAFPFYLVLMLMGLSVFLFMVLNNLMGLFSFVFTSTAHPVFTMGVGLVYWVGFMLMGWSQSGTKCAAHLVPEGSPLLLAPFLVVIELISHLIRPFTLSIRLAANMMAGHLIMGLLSSISLLSGVSFFVSIFLQMVLFVLEIAVAMIQGLVFSILMLLYAVEFY</sequence>
<dbReference type="PRINTS" id="PR00123">
    <property type="entry name" value="ATPASEA"/>
</dbReference>
<geneLocation type="mitochondrion" evidence="13"/>
<dbReference type="GO" id="GO:0005743">
    <property type="term" value="C:mitochondrial inner membrane"/>
    <property type="evidence" value="ECO:0007669"/>
    <property type="project" value="UniProtKB-SubCell"/>
</dbReference>
<protein>
    <recommendedName>
        <fullName evidence="11">ATP synthase subunit a</fullName>
    </recommendedName>
</protein>
<organism evidence="13">
    <name type="scientific">Parachtes ignavus</name>
    <dbReference type="NCBI Taxonomy" id="1110489"/>
    <lineage>
        <taxon>Eukaryota</taxon>
        <taxon>Metazoa</taxon>
        <taxon>Ecdysozoa</taxon>
        <taxon>Arthropoda</taxon>
        <taxon>Chelicerata</taxon>
        <taxon>Arachnida</taxon>
        <taxon>Araneae</taxon>
        <taxon>Araneomorphae</taxon>
        <taxon>Haplogynae</taxon>
        <taxon>Dysderoidea</taxon>
        <taxon>Dysderidae</taxon>
        <taxon>Parachtes</taxon>
    </lineage>
</organism>
<dbReference type="InterPro" id="IPR000568">
    <property type="entry name" value="ATP_synth_F0_asu"/>
</dbReference>
<feature type="transmembrane region" description="Helical" evidence="12">
    <location>
        <begin position="86"/>
        <end position="113"/>
    </location>
</feature>
<evidence type="ECO:0000256" key="9">
    <source>
        <dbReference type="ARBA" id="ARBA00023136"/>
    </source>
</evidence>
<dbReference type="PROSITE" id="PS00449">
    <property type="entry name" value="ATPASE_A"/>
    <property type="match status" value="1"/>
</dbReference>
<dbReference type="InterPro" id="IPR045083">
    <property type="entry name" value="ATP_synth_F0_asu_bact/mt"/>
</dbReference>
<dbReference type="PANTHER" id="PTHR11410">
    <property type="entry name" value="ATP SYNTHASE SUBUNIT A"/>
    <property type="match status" value="1"/>
</dbReference>
<proteinExistence type="inferred from homology"/>
<keyword evidence="5 12" id="KW-0812">Transmembrane</keyword>
<keyword evidence="7 12" id="KW-1133">Transmembrane helix</keyword>
<evidence type="ECO:0000313" key="13">
    <source>
        <dbReference type="EMBL" id="QDP17869.1"/>
    </source>
</evidence>
<keyword evidence="10" id="KW-0066">ATP synthesis</keyword>
<accession>A0A516IM77</accession>
<gene>
    <name evidence="13" type="primary">atp6</name>
</gene>
<dbReference type="GO" id="GO:0046933">
    <property type="term" value="F:proton-transporting ATP synthase activity, rotational mechanism"/>
    <property type="evidence" value="ECO:0007669"/>
    <property type="project" value="TreeGrafter"/>
</dbReference>
<reference evidence="13" key="1">
    <citation type="journal article" date="2019" name="BMC Genomics">
        <title>Arm-less mitochondrial tRNAs conserved for over 30 millions of years in spiders.</title>
        <authorList>
            <person name="Pons J."/>
            <person name="Bover P."/>
            <person name="Bidegaray-Batista L."/>
            <person name="Arnedo M."/>
        </authorList>
    </citation>
    <scope>NUCLEOTIDE SEQUENCE</scope>
    <source>
        <strain evidence="13">K479</strain>
    </source>
</reference>
<feature type="transmembrane region" description="Helical" evidence="12">
    <location>
        <begin position="134"/>
        <end position="153"/>
    </location>
</feature>
<dbReference type="SUPFAM" id="SSF81336">
    <property type="entry name" value="F1F0 ATP synthase subunit A"/>
    <property type="match status" value="1"/>
</dbReference>
<dbReference type="CDD" id="cd00310">
    <property type="entry name" value="ATP-synt_Fo_a_6"/>
    <property type="match status" value="1"/>
</dbReference>
<keyword evidence="13" id="KW-0496">Mitochondrion</keyword>
<evidence type="ECO:0000256" key="5">
    <source>
        <dbReference type="ARBA" id="ARBA00022692"/>
    </source>
</evidence>
<evidence type="ECO:0000256" key="7">
    <source>
        <dbReference type="ARBA" id="ARBA00022989"/>
    </source>
</evidence>
<feature type="transmembrane region" description="Helical" evidence="12">
    <location>
        <begin position="193"/>
        <end position="218"/>
    </location>
</feature>
<evidence type="ECO:0000256" key="6">
    <source>
        <dbReference type="ARBA" id="ARBA00022781"/>
    </source>
</evidence>
<feature type="transmembrane region" description="Helical" evidence="12">
    <location>
        <begin position="20"/>
        <end position="38"/>
    </location>
</feature>
<name>A0A516IM77_9ARAC</name>
<dbReference type="InterPro" id="IPR035908">
    <property type="entry name" value="F0_ATP_A_sf"/>
</dbReference>
<evidence type="ECO:0000256" key="4">
    <source>
        <dbReference type="ARBA" id="ARBA00022547"/>
    </source>
</evidence>
<evidence type="ECO:0000256" key="2">
    <source>
        <dbReference type="ARBA" id="ARBA00006810"/>
    </source>
</evidence>
<comment type="subcellular location">
    <subcellularLocation>
        <location evidence="1">Membrane</location>
        <topology evidence="1">Multi-pass membrane protein</topology>
    </subcellularLocation>
    <subcellularLocation>
        <location evidence="11">Mitochondrion inner membrane</location>
        <topology evidence="11">Multi-pass membrane protein</topology>
    </subcellularLocation>
</comment>
<keyword evidence="6" id="KW-0375">Hydrogen ion transport</keyword>
<keyword evidence="4" id="KW-0138">CF(0)</keyword>
<dbReference type="Gene3D" id="1.20.120.220">
    <property type="entry name" value="ATP synthase, F0 complex, subunit A"/>
    <property type="match status" value="1"/>
</dbReference>
<keyword evidence="3" id="KW-0813">Transport</keyword>
<evidence type="ECO:0000256" key="11">
    <source>
        <dbReference type="RuleBase" id="RU004450"/>
    </source>
</evidence>
<evidence type="ECO:0000256" key="8">
    <source>
        <dbReference type="ARBA" id="ARBA00023065"/>
    </source>
</evidence>
<dbReference type="GO" id="GO:0045259">
    <property type="term" value="C:proton-transporting ATP synthase complex"/>
    <property type="evidence" value="ECO:0007669"/>
    <property type="project" value="UniProtKB-KW"/>
</dbReference>
<evidence type="ECO:0000256" key="3">
    <source>
        <dbReference type="ARBA" id="ARBA00022448"/>
    </source>
</evidence>
<dbReference type="PANTHER" id="PTHR11410:SF0">
    <property type="entry name" value="ATP SYNTHASE SUBUNIT A"/>
    <property type="match status" value="1"/>
</dbReference>
<feature type="transmembrane region" description="Helical" evidence="12">
    <location>
        <begin position="59"/>
        <end position="80"/>
    </location>
</feature>
<dbReference type="EMBL" id="MN052920">
    <property type="protein sequence ID" value="QDP17869.1"/>
    <property type="molecule type" value="Genomic_DNA"/>
</dbReference>
<dbReference type="NCBIfam" id="TIGR01131">
    <property type="entry name" value="ATP_synt_6_or_A"/>
    <property type="match status" value="1"/>
</dbReference>
<keyword evidence="9 12" id="KW-0472">Membrane</keyword>
<evidence type="ECO:0000256" key="1">
    <source>
        <dbReference type="ARBA" id="ARBA00004141"/>
    </source>
</evidence>
<evidence type="ECO:0000256" key="10">
    <source>
        <dbReference type="ARBA" id="ARBA00023310"/>
    </source>
</evidence>
<dbReference type="InterPro" id="IPR023011">
    <property type="entry name" value="ATP_synth_F0_asu_AS"/>
</dbReference>
<keyword evidence="8" id="KW-0406">Ion transport</keyword>
<dbReference type="Pfam" id="PF00119">
    <property type="entry name" value="ATP-synt_A"/>
    <property type="match status" value="1"/>
</dbReference>
<dbReference type="AlphaFoldDB" id="A0A516IM77"/>